<evidence type="ECO:0000313" key="2">
    <source>
        <dbReference type="Proteomes" id="UP000188268"/>
    </source>
</evidence>
<organism evidence="1 2">
    <name type="scientific">Corchorus capsularis</name>
    <name type="common">Jute</name>
    <dbReference type="NCBI Taxonomy" id="210143"/>
    <lineage>
        <taxon>Eukaryota</taxon>
        <taxon>Viridiplantae</taxon>
        <taxon>Streptophyta</taxon>
        <taxon>Embryophyta</taxon>
        <taxon>Tracheophyta</taxon>
        <taxon>Spermatophyta</taxon>
        <taxon>Magnoliopsida</taxon>
        <taxon>eudicotyledons</taxon>
        <taxon>Gunneridae</taxon>
        <taxon>Pentapetalae</taxon>
        <taxon>rosids</taxon>
        <taxon>malvids</taxon>
        <taxon>Malvales</taxon>
        <taxon>Malvaceae</taxon>
        <taxon>Grewioideae</taxon>
        <taxon>Apeibeae</taxon>
        <taxon>Corchorus</taxon>
    </lineage>
</organism>
<evidence type="ECO:0000313" key="1">
    <source>
        <dbReference type="EMBL" id="OMO94648.1"/>
    </source>
</evidence>
<keyword evidence="2" id="KW-1185">Reference proteome</keyword>
<dbReference type="Gramene" id="OMO94648">
    <property type="protein sequence ID" value="OMO94648"/>
    <property type="gene ID" value="CCACVL1_05893"/>
</dbReference>
<gene>
    <name evidence="1" type="ORF">CCACVL1_05893</name>
</gene>
<dbReference type="EMBL" id="AWWV01007799">
    <property type="protein sequence ID" value="OMO94648.1"/>
    <property type="molecule type" value="Genomic_DNA"/>
</dbReference>
<comment type="caution">
    <text evidence="1">The sequence shown here is derived from an EMBL/GenBank/DDBJ whole genome shotgun (WGS) entry which is preliminary data.</text>
</comment>
<reference evidence="1 2" key="1">
    <citation type="submission" date="2013-09" db="EMBL/GenBank/DDBJ databases">
        <title>Corchorus capsularis genome sequencing.</title>
        <authorList>
            <person name="Alam M."/>
            <person name="Haque M.S."/>
            <person name="Islam M.S."/>
            <person name="Emdad E.M."/>
            <person name="Islam M.M."/>
            <person name="Ahmed B."/>
            <person name="Halim A."/>
            <person name="Hossen Q.M.M."/>
            <person name="Hossain M.Z."/>
            <person name="Ahmed R."/>
            <person name="Khan M.M."/>
            <person name="Islam R."/>
            <person name="Rashid M.M."/>
            <person name="Khan S.A."/>
            <person name="Rahman M.S."/>
            <person name="Alam M."/>
        </authorList>
    </citation>
    <scope>NUCLEOTIDE SEQUENCE [LARGE SCALE GENOMIC DNA]</scope>
    <source>
        <strain evidence="2">cv. CVL-1</strain>
        <tissue evidence="1">Whole seedling</tissue>
    </source>
</reference>
<protein>
    <submittedName>
        <fullName evidence="1">Putative enzyme inhibitor</fullName>
    </submittedName>
</protein>
<dbReference type="AlphaFoldDB" id="A0A1R3JIG0"/>
<proteinExistence type="predicted"/>
<dbReference type="Proteomes" id="UP000188268">
    <property type="component" value="Unassembled WGS sequence"/>
</dbReference>
<sequence>MRVLAARKGDRGRCLWRREAEAANLSSSLKSLNDLHSQPALKECLDLFDDASRINEINWSFFRWVCGEAKQRRRWFDEIGARVSV</sequence>
<accession>A0A1R3JIG0</accession>
<name>A0A1R3JIG0_COCAP</name>
<dbReference type="OrthoDB" id="10432238at2759"/>